<protein>
    <submittedName>
        <fullName evidence="1">Uncharacterized protein</fullName>
    </submittedName>
</protein>
<sequence>MSLNDILQHVTFACHYPRLKRTAGILRENHVFCSNFDLTQRFLGQARYGAEIRASLTARGTLIGRYDVIAGQAKPRRLIVAPSSTM</sequence>
<proteinExistence type="predicted"/>
<evidence type="ECO:0000313" key="2">
    <source>
        <dbReference type="Proteomes" id="UP000319824"/>
    </source>
</evidence>
<gene>
    <name evidence="1" type="ORF">BCL32_7101</name>
</gene>
<dbReference type="Proteomes" id="UP000319824">
    <property type="component" value="Unassembled WGS sequence"/>
</dbReference>
<dbReference type="AlphaFoldDB" id="A0A559SWF8"/>
<name>A0A559SWF8_9HYPH</name>
<evidence type="ECO:0000313" key="1">
    <source>
        <dbReference type="EMBL" id="TVZ66696.1"/>
    </source>
</evidence>
<dbReference type="EMBL" id="VISO01000003">
    <property type="protein sequence ID" value="TVZ66696.1"/>
    <property type="molecule type" value="Genomic_DNA"/>
</dbReference>
<comment type="caution">
    <text evidence="1">The sequence shown here is derived from an EMBL/GenBank/DDBJ whole genome shotgun (WGS) entry which is preliminary data.</text>
</comment>
<organism evidence="1 2">
    <name type="scientific">Rhizobium mongolense USDA 1844</name>
    <dbReference type="NCBI Taxonomy" id="1079460"/>
    <lineage>
        <taxon>Bacteria</taxon>
        <taxon>Pseudomonadati</taxon>
        <taxon>Pseudomonadota</taxon>
        <taxon>Alphaproteobacteria</taxon>
        <taxon>Hyphomicrobiales</taxon>
        <taxon>Rhizobiaceae</taxon>
        <taxon>Rhizobium/Agrobacterium group</taxon>
        <taxon>Rhizobium</taxon>
    </lineage>
</organism>
<accession>A0A559SWF8</accession>
<reference evidence="1 2" key="1">
    <citation type="submission" date="2019-06" db="EMBL/GenBank/DDBJ databases">
        <title>Pac Bio to generate improved reference genome sequences for organisms with transposon mutant libraries (support for FEBA project).</title>
        <authorList>
            <person name="Blow M."/>
        </authorList>
    </citation>
    <scope>NUCLEOTIDE SEQUENCE [LARGE SCALE GENOMIC DNA]</scope>
    <source>
        <strain evidence="1 2">USDA 1844</strain>
    </source>
</reference>